<name>A0A167GHC8_9GAMM</name>
<comment type="caution">
    <text evidence="2">The sequence shown here is derived from an EMBL/GenBank/DDBJ whole genome shotgun (WGS) entry which is preliminary data.</text>
</comment>
<accession>A0A167GHC8</accession>
<evidence type="ECO:0000313" key="2">
    <source>
        <dbReference type="EMBL" id="KZN55450.1"/>
    </source>
</evidence>
<proteinExistence type="predicted"/>
<evidence type="ECO:0008006" key="4">
    <source>
        <dbReference type="Google" id="ProtNLM"/>
    </source>
</evidence>
<gene>
    <name evidence="2" type="ORF">N476_06900</name>
</gene>
<evidence type="ECO:0000256" key="1">
    <source>
        <dbReference type="SAM" id="SignalP"/>
    </source>
</evidence>
<sequence length="105" mass="12024">MKKLALLSLLLLASTAQAKEVTCSDKISSISMQSNGSVWIWPDRHETLKLEPTHPNFYEYLGMMFYAMKSDKTVVYKADNGEHISNKCHDTKFGLYPLHDVLRMN</sequence>
<dbReference type="AlphaFoldDB" id="A0A167GHC8"/>
<feature type="signal peptide" evidence="1">
    <location>
        <begin position="1"/>
        <end position="18"/>
    </location>
</feature>
<dbReference type="OrthoDB" id="6314742at2"/>
<feature type="chain" id="PRO_5007886922" description="C-type lysozyme inhibitor domain-containing protein" evidence="1">
    <location>
        <begin position="19"/>
        <end position="105"/>
    </location>
</feature>
<protein>
    <recommendedName>
        <fullName evidence="4">C-type lysozyme inhibitor domain-containing protein</fullName>
    </recommendedName>
</protein>
<reference evidence="2 3" key="1">
    <citation type="submission" date="2013-07" db="EMBL/GenBank/DDBJ databases">
        <title>Comparative Genomic and Metabolomic Analysis of Twelve Strains of Pseudoalteromonas luteoviolacea.</title>
        <authorList>
            <person name="Vynne N.G."/>
            <person name="Mansson M."/>
            <person name="Gram L."/>
        </authorList>
    </citation>
    <scope>NUCLEOTIDE SEQUENCE [LARGE SCALE GENOMIC DNA]</scope>
    <source>
        <strain evidence="2 3">H33</strain>
    </source>
</reference>
<organism evidence="2 3">
    <name type="scientific">Pseudoalteromonas luteoviolacea H33</name>
    <dbReference type="NCBI Taxonomy" id="1365251"/>
    <lineage>
        <taxon>Bacteria</taxon>
        <taxon>Pseudomonadati</taxon>
        <taxon>Pseudomonadota</taxon>
        <taxon>Gammaproteobacteria</taxon>
        <taxon>Alteromonadales</taxon>
        <taxon>Pseudoalteromonadaceae</taxon>
        <taxon>Pseudoalteromonas</taxon>
    </lineage>
</organism>
<dbReference type="PATRIC" id="fig|1365251.3.peg.249"/>
<dbReference type="RefSeq" id="WP_063360035.1">
    <property type="nucleotide sequence ID" value="NZ_AUXZ01000013.1"/>
</dbReference>
<keyword evidence="1" id="KW-0732">Signal</keyword>
<dbReference type="Proteomes" id="UP000076503">
    <property type="component" value="Unassembled WGS sequence"/>
</dbReference>
<dbReference type="EMBL" id="AUXZ01000013">
    <property type="protein sequence ID" value="KZN55450.1"/>
    <property type="molecule type" value="Genomic_DNA"/>
</dbReference>
<evidence type="ECO:0000313" key="3">
    <source>
        <dbReference type="Proteomes" id="UP000076503"/>
    </source>
</evidence>